<protein>
    <recommendedName>
        <fullName evidence="2">BTB domain-containing protein</fullName>
    </recommendedName>
</protein>
<gene>
    <name evidence="3" type="ORF">C2G38_2160625</name>
</gene>
<proteinExistence type="predicted"/>
<evidence type="ECO:0000259" key="2">
    <source>
        <dbReference type="PROSITE" id="PS50097"/>
    </source>
</evidence>
<keyword evidence="4" id="KW-1185">Reference proteome</keyword>
<comment type="caution">
    <text evidence="3">The sequence shown here is derived from an EMBL/GenBank/DDBJ whole genome shotgun (WGS) entry which is preliminary data.</text>
</comment>
<name>A0A397W1D2_9GLOM</name>
<organism evidence="3 4">
    <name type="scientific">Gigaspora rosea</name>
    <dbReference type="NCBI Taxonomy" id="44941"/>
    <lineage>
        <taxon>Eukaryota</taxon>
        <taxon>Fungi</taxon>
        <taxon>Fungi incertae sedis</taxon>
        <taxon>Mucoromycota</taxon>
        <taxon>Glomeromycotina</taxon>
        <taxon>Glomeromycetes</taxon>
        <taxon>Diversisporales</taxon>
        <taxon>Gigasporaceae</taxon>
        <taxon>Gigaspora</taxon>
    </lineage>
</organism>
<dbReference type="Pfam" id="PF00651">
    <property type="entry name" value="BTB"/>
    <property type="match status" value="1"/>
</dbReference>
<evidence type="ECO:0000313" key="4">
    <source>
        <dbReference type="Proteomes" id="UP000266673"/>
    </source>
</evidence>
<dbReference type="Gene3D" id="3.30.710.10">
    <property type="entry name" value="Potassium Channel Kv1.1, Chain A"/>
    <property type="match status" value="1"/>
</dbReference>
<reference evidence="3 4" key="1">
    <citation type="submission" date="2018-06" db="EMBL/GenBank/DDBJ databases">
        <title>Comparative genomics reveals the genomic features of Rhizophagus irregularis, R. cerebriforme, R. diaphanum and Gigaspora rosea, and their symbiotic lifestyle signature.</title>
        <authorList>
            <person name="Morin E."/>
            <person name="San Clemente H."/>
            <person name="Chen E.C.H."/>
            <person name="De La Providencia I."/>
            <person name="Hainaut M."/>
            <person name="Kuo A."/>
            <person name="Kohler A."/>
            <person name="Murat C."/>
            <person name="Tang N."/>
            <person name="Roy S."/>
            <person name="Loubradou J."/>
            <person name="Henrissat B."/>
            <person name="Grigoriev I.V."/>
            <person name="Corradi N."/>
            <person name="Roux C."/>
            <person name="Martin F.M."/>
        </authorList>
    </citation>
    <scope>NUCLEOTIDE SEQUENCE [LARGE SCALE GENOMIC DNA]</scope>
    <source>
        <strain evidence="3 4">DAOM 194757</strain>
    </source>
</reference>
<sequence length="149" mass="17431">MSQLLLHSLVLYQCSSFFHQELTTTTKKDNIIEITLTDITVEAFKILIKGDKEPTIFNLLVPSSKLGLAELIEYIKSYLIDNKASWLRLKFIKLLTNLLLFKKNALINLLKRFDLQIEESEIWDKVIQWGKEQTSDLPSNLKQWTEKNF</sequence>
<evidence type="ECO:0000313" key="3">
    <source>
        <dbReference type="EMBL" id="RIB27407.1"/>
    </source>
</evidence>
<evidence type="ECO:0000256" key="1">
    <source>
        <dbReference type="SAM" id="SignalP"/>
    </source>
</evidence>
<dbReference type="SUPFAM" id="SSF54695">
    <property type="entry name" value="POZ domain"/>
    <property type="match status" value="1"/>
</dbReference>
<dbReference type="PROSITE" id="PS50097">
    <property type="entry name" value="BTB"/>
    <property type="match status" value="1"/>
</dbReference>
<accession>A0A397W1D2</accession>
<dbReference type="EMBL" id="QKWP01000099">
    <property type="protein sequence ID" value="RIB27407.1"/>
    <property type="molecule type" value="Genomic_DNA"/>
</dbReference>
<dbReference type="AlphaFoldDB" id="A0A397W1D2"/>
<dbReference type="CDD" id="cd18186">
    <property type="entry name" value="BTB_POZ_ZBTB_KLHL-like"/>
    <property type="match status" value="1"/>
</dbReference>
<dbReference type="InterPro" id="IPR011333">
    <property type="entry name" value="SKP1/BTB/POZ_sf"/>
</dbReference>
<feature type="signal peptide" evidence="1">
    <location>
        <begin position="1"/>
        <end position="16"/>
    </location>
</feature>
<feature type="chain" id="PRO_5017337457" description="BTB domain-containing protein" evidence="1">
    <location>
        <begin position="17"/>
        <end position="149"/>
    </location>
</feature>
<dbReference type="Proteomes" id="UP000266673">
    <property type="component" value="Unassembled WGS sequence"/>
</dbReference>
<keyword evidence="1" id="KW-0732">Signal</keyword>
<feature type="domain" description="BTB" evidence="2">
    <location>
        <begin position="1"/>
        <end position="49"/>
    </location>
</feature>
<dbReference type="InterPro" id="IPR000210">
    <property type="entry name" value="BTB/POZ_dom"/>
</dbReference>